<dbReference type="Proteomes" id="UP000038045">
    <property type="component" value="Unplaced"/>
</dbReference>
<name>A0A0N4ZTD8_PARTI</name>
<keyword evidence="5" id="KW-0378">Hydrolase</keyword>
<keyword evidence="11" id="KW-1185">Reference proteome</keyword>
<evidence type="ECO:0000256" key="5">
    <source>
        <dbReference type="ARBA" id="ARBA00022801"/>
    </source>
</evidence>
<feature type="domain" description="Peptidase M13 C-terminal" evidence="9">
    <location>
        <begin position="554"/>
        <end position="760"/>
    </location>
</feature>
<keyword evidence="8" id="KW-1133">Transmembrane helix</keyword>
<evidence type="ECO:0000256" key="7">
    <source>
        <dbReference type="ARBA" id="ARBA00023049"/>
    </source>
</evidence>
<evidence type="ECO:0000256" key="3">
    <source>
        <dbReference type="ARBA" id="ARBA00022670"/>
    </source>
</evidence>
<dbReference type="InterPro" id="IPR008753">
    <property type="entry name" value="Peptidase_M13_N"/>
</dbReference>
<dbReference type="InterPro" id="IPR042089">
    <property type="entry name" value="Peptidase_M13_dom_2"/>
</dbReference>
<dbReference type="PANTHER" id="PTHR11733:SF237">
    <property type="entry name" value="NEPRILYSIN-LIKE 4"/>
    <property type="match status" value="1"/>
</dbReference>
<evidence type="ECO:0000259" key="9">
    <source>
        <dbReference type="Pfam" id="PF01431"/>
    </source>
</evidence>
<dbReference type="GO" id="GO:0016485">
    <property type="term" value="P:protein processing"/>
    <property type="evidence" value="ECO:0007669"/>
    <property type="project" value="TreeGrafter"/>
</dbReference>
<comment type="similarity">
    <text evidence="2">Belongs to the peptidase M13 family.</text>
</comment>
<keyword evidence="3" id="KW-0645">Protease</keyword>
<dbReference type="WBParaSite" id="PTRK_0001176700.1">
    <property type="protein sequence ID" value="PTRK_0001176700.1"/>
    <property type="gene ID" value="PTRK_0001176700"/>
</dbReference>
<sequence length="761" mass="86866">MNSKIKLFLFIIFTLIIIACLIVSILTLITAINNKKQNYDNNSEPVSSIIYKNDSISNDFAKSLLERINKSVDPCEDFYEYACGNWHLHNPTPNYTSSWSIYDVVSQNVGKLVEDSIKNCNLSEASEGLIKAKNFYDTCMNKNLTEKNKGNKLGYLLHTGVPENTNFNNFPYNNGKWPIIDSSWNDLNISIEGQIGFIKNKFGIDTFIYTYAMGYDVQSNLTILWMTGEMLPLGLGIFSQESYKKESIMEAYSQLQKNVALLLARDSNFTLTNGTIDKNDLKNMLQIEINLANITTNVYMSSTSDVTDNLYSLVDLKKQIPTFKWNDFFLHLLPSNIYNKLILGKSLINLDSFQYIIEVQKILANYKSKDIQNYIIWRLIKYSLPYMSSEYVQELANFNAILYGKPNQVVPLSDTCLTYVRGNYEMPNLGYAVTEAFVQRHFNNKIKNDASEIIESIKKSLEYMMLESTWLDESTKSYALKKAIYMNTFTGYPDWILNKTSQNIYYHDLYAPNNVSFLSLNLMLRSWAVIKNFNLIDTKSDFLDFHGPPVATDAWYTATSNSFSVPVGELQPPFYLYGYPDSANYGAIGAVAGHEMSHGYDASGHQFDAYGNVNDWWTQESEKIFNEKLVCIEKQYDKYCYPDIGCVNGKNTVNENTADLVGLKAALKAYKLKQMDDDNEQNVRLALAPEYTMNQIFFLNFASFWCGVESKESLEMSLNSDAHSPGKYRVIGTLQNIPEFSTAFNCNAKSKMNPINKCSVW</sequence>
<dbReference type="SUPFAM" id="SSF55486">
    <property type="entry name" value="Metalloproteases ('zincins'), catalytic domain"/>
    <property type="match status" value="1"/>
</dbReference>
<accession>A0A0N4ZTD8</accession>
<evidence type="ECO:0000313" key="12">
    <source>
        <dbReference type="WBParaSite" id="PTRK_0001176700.1"/>
    </source>
</evidence>
<protein>
    <submittedName>
        <fullName evidence="12">Neprilysin</fullName>
    </submittedName>
</protein>
<keyword evidence="7" id="KW-0482">Metalloprotease</keyword>
<dbReference type="CDD" id="cd08662">
    <property type="entry name" value="M13"/>
    <property type="match status" value="1"/>
</dbReference>
<evidence type="ECO:0000256" key="4">
    <source>
        <dbReference type="ARBA" id="ARBA00022723"/>
    </source>
</evidence>
<keyword evidence="6" id="KW-0862">Zinc</keyword>
<dbReference type="Gene3D" id="3.40.390.10">
    <property type="entry name" value="Collagenase (Catalytic Domain)"/>
    <property type="match status" value="1"/>
</dbReference>
<feature type="domain" description="Peptidase M13 N-terminal" evidence="10">
    <location>
        <begin position="74"/>
        <end position="493"/>
    </location>
</feature>
<dbReference type="GO" id="GO:0005886">
    <property type="term" value="C:plasma membrane"/>
    <property type="evidence" value="ECO:0007669"/>
    <property type="project" value="TreeGrafter"/>
</dbReference>
<dbReference type="GO" id="GO:0004222">
    <property type="term" value="F:metalloendopeptidase activity"/>
    <property type="evidence" value="ECO:0007669"/>
    <property type="project" value="InterPro"/>
</dbReference>
<dbReference type="InterPro" id="IPR018497">
    <property type="entry name" value="Peptidase_M13_C"/>
</dbReference>
<dbReference type="Pfam" id="PF01431">
    <property type="entry name" value="Peptidase_M13"/>
    <property type="match status" value="1"/>
</dbReference>
<dbReference type="PROSITE" id="PS51885">
    <property type="entry name" value="NEPRILYSIN"/>
    <property type="match status" value="1"/>
</dbReference>
<evidence type="ECO:0000259" key="10">
    <source>
        <dbReference type="Pfam" id="PF05649"/>
    </source>
</evidence>
<evidence type="ECO:0000256" key="8">
    <source>
        <dbReference type="SAM" id="Phobius"/>
    </source>
</evidence>
<dbReference type="GO" id="GO:0046872">
    <property type="term" value="F:metal ion binding"/>
    <property type="evidence" value="ECO:0007669"/>
    <property type="project" value="UniProtKB-KW"/>
</dbReference>
<keyword evidence="8" id="KW-0812">Transmembrane</keyword>
<evidence type="ECO:0000256" key="2">
    <source>
        <dbReference type="ARBA" id="ARBA00007357"/>
    </source>
</evidence>
<dbReference type="InterPro" id="IPR000718">
    <property type="entry name" value="Peptidase_M13"/>
</dbReference>
<evidence type="ECO:0000256" key="6">
    <source>
        <dbReference type="ARBA" id="ARBA00022833"/>
    </source>
</evidence>
<comment type="cofactor">
    <cofactor evidence="1">
        <name>Zn(2+)</name>
        <dbReference type="ChEBI" id="CHEBI:29105"/>
    </cofactor>
</comment>
<dbReference type="PANTHER" id="PTHR11733">
    <property type="entry name" value="ZINC METALLOPROTEASE FAMILY M13 NEPRILYSIN-RELATED"/>
    <property type="match status" value="1"/>
</dbReference>
<keyword evidence="8" id="KW-0472">Membrane</keyword>
<feature type="transmembrane region" description="Helical" evidence="8">
    <location>
        <begin position="7"/>
        <end position="32"/>
    </location>
</feature>
<reference evidence="12" key="1">
    <citation type="submission" date="2017-02" db="UniProtKB">
        <authorList>
            <consortium name="WormBaseParasite"/>
        </authorList>
    </citation>
    <scope>IDENTIFICATION</scope>
</reference>
<evidence type="ECO:0000256" key="1">
    <source>
        <dbReference type="ARBA" id="ARBA00001947"/>
    </source>
</evidence>
<dbReference type="Pfam" id="PF05649">
    <property type="entry name" value="Peptidase_M13_N"/>
    <property type="match status" value="1"/>
</dbReference>
<proteinExistence type="inferred from homology"/>
<dbReference type="AlphaFoldDB" id="A0A0N4ZTD8"/>
<organism evidence="11 12">
    <name type="scientific">Parastrongyloides trichosuri</name>
    <name type="common">Possum-specific nematode worm</name>
    <dbReference type="NCBI Taxonomy" id="131310"/>
    <lineage>
        <taxon>Eukaryota</taxon>
        <taxon>Metazoa</taxon>
        <taxon>Ecdysozoa</taxon>
        <taxon>Nematoda</taxon>
        <taxon>Chromadorea</taxon>
        <taxon>Rhabditida</taxon>
        <taxon>Tylenchina</taxon>
        <taxon>Panagrolaimomorpha</taxon>
        <taxon>Strongyloidoidea</taxon>
        <taxon>Strongyloididae</taxon>
        <taxon>Parastrongyloides</taxon>
    </lineage>
</organism>
<dbReference type="PRINTS" id="PR00786">
    <property type="entry name" value="NEPRILYSIN"/>
</dbReference>
<dbReference type="InterPro" id="IPR024079">
    <property type="entry name" value="MetalloPept_cat_dom_sf"/>
</dbReference>
<evidence type="ECO:0000313" key="11">
    <source>
        <dbReference type="Proteomes" id="UP000038045"/>
    </source>
</evidence>
<keyword evidence="4" id="KW-0479">Metal-binding</keyword>
<dbReference type="PROSITE" id="PS51257">
    <property type="entry name" value="PROKAR_LIPOPROTEIN"/>
    <property type="match status" value="1"/>
</dbReference>
<dbReference type="Gene3D" id="1.10.1380.10">
    <property type="entry name" value="Neutral endopeptidase , domain2"/>
    <property type="match status" value="1"/>
</dbReference>